<evidence type="ECO:0000256" key="4">
    <source>
        <dbReference type="ARBA" id="ARBA00023172"/>
    </source>
</evidence>
<dbReference type="Gene3D" id="1.10.443.10">
    <property type="entry name" value="Intergrase catalytic core"/>
    <property type="match status" value="1"/>
</dbReference>
<dbReference type="InterPro" id="IPR011010">
    <property type="entry name" value="DNA_brk_join_enz"/>
</dbReference>
<keyword evidence="3 5" id="KW-0238">DNA-binding</keyword>
<keyword evidence="4" id="KW-0233">DNA recombination</keyword>
<evidence type="ECO:0000313" key="8">
    <source>
        <dbReference type="EMBL" id="SFD15083.1"/>
    </source>
</evidence>
<dbReference type="InterPro" id="IPR013762">
    <property type="entry name" value="Integrase-like_cat_sf"/>
</dbReference>
<evidence type="ECO:0000259" key="6">
    <source>
        <dbReference type="PROSITE" id="PS51898"/>
    </source>
</evidence>
<dbReference type="AlphaFoldDB" id="A0A1I1Q792"/>
<dbReference type="PROSITE" id="PS51900">
    <property type="entry name" value="CB"/>
    <property type="match status" value="1"/>
</dbReference>
<proteinExistence type="inferred from homology"/>
<accession>A0A1I1Q792</accession>
<dbReference type="InterPro" id="IPR004107">
    <property type="entry name" value="Integrase_SAM-like_N"/>
</dbReference>
<dbReference type="PROSITE" id="PS51898">
    <property type="entry name" value="TYR_RECOMBINASE"/>
    <property type="match status" value="1"/>
</dbReference>
<dbReference type="PANTHER" id="PTHR30349">
    <property type="entry name" value="PHAGE INTEGRASE-RELATED"/>
    <property type="match status" value="1"/>
</dbReference>
<dbReference type="Gene3D" id="1.10.150.130">
    <property type="match status" value="1"/>
</dbReference>
<dbReference type="Pfam" id="PF02899">
    <property type="entry name" value="Phage_int_SAM_1"/>
    <property type="match status" value="1"/>
</dbReference>
<dbReference type="Proteomes" id="UP000198728">
    <property type="component" value="Unassembled WGS sequence"/>
</dbReference>
<evidence type="ECO:0000256" key="1">
    <source>
        <dbReference type="ARBA" id="ARBA00008857"/>
    </source>
</evidence>
<feature type="domain" description="Tyr recombinase" evidence="6">
    <location>
        <begin position="210"/>
        <end position="402"/>
    </location>
</feature>
<dbReference type="SUPFAM" id="SSF56349">
    <property type="entry name" value="DNA breaking-rejoining enzymes"/>
    <property type="match status" value="1"/>
</dbReference>
<feature type="domain" description="Core-binding (CB)" evidence="7">
    <location>
        <begin position="61"/>
        <end position="160"/>
    </location>
</feature>
<dbReference type="GO" id="GO:0006310">
    <property type="term" value="P:DNA recombination"/>
    <property type="evidence" value="ECO:0007669"/>
    <property type="project" value="UniProtKB-KW"/>
</dbReference>
<organism evidence="8 9">
    <name type="scientific">Tropicimonas isoalkanivorans</name>
    <dbReference type="NCBI Taxonomy" id="441112"/>
    <lineage>
        <taxon>Bacteria</taxon>
        <taxon>Pseudomonadati</taxon>
        <taxon>Pseudomonadota</taxon>
        <taxon>Alphaproteobacteria</taxon>
        <taxon>Rhodobacterales</taxon>
        <taxon>Roseobacteraceae</taxon>
        <taxon>Tropicimonas</taxon>
    </lineage>
</organism>
<evidence type="ECO:0000256" key="3">
    <source>
        <dbReference type="ARBA" id="ARBA00023125"/>
    </source>
</evidence>
<dbReference type="PANTHER" id="PTHR30349:SF41">
    <property type="entry name" value="INTEGRASE_RECOMBINASE PROTEIN MJ0367-RELATED"/>
    <property type="match status" value="1"/>
</dbReference>
<evidence type="ECO:0000313" key="9">
    <source>
        <dbReference type="Proteomes" id="UP000198728"/>
    </source>
</evidence>
<protein>
    <submittedName>
        <fullName evidence="8">Site-specific recombinase XerD</fullName>
    </submittedName>
</protein>
<evidence type="ECO:0000259" key="7">
    <source>
        <dbReference type="PROSITE" id="PS51900"/>
    </source>
</evidence>
<keyword evidence="9" id="KW-1185">Reference proteome</keyword>
<evidence type="ECO:0000256" key="5">
    <source>
        <dbReference type="PROSITE-ProRule" id="PRU01248"/>
    </source>
</evidence>
<dbReference type="InterPro" id="IPR002104">
    <property type="entry name" value="Integrase_catalytic"/>
</dbReference>
<sequence length="409" mass="45989">MVAQRPMPKIGSDLLAMVDYLDTCDFTSKVEVFIFFRGQIMQVTRTPEGAVPRYFVRDDAGNSVEPIHDFLRYLDARGSSPNTIRSYAYDLRRVWEFFEARELEWQDFNIANAVDLIAYLHDQIDMRPGRSATAPGPDRLSPATVNRALAAMSSFCDWAIIAGTLTPPNPMRVSKSINKPSVTDRHRPFFEGISRRSASVSVIRVRSVHRLPRPMSDDQIERLLAEVASLRDRALVLLMLHGGLRPGEALSLHLEDIAYGRRRVTVRCRDDHPKGARGKSRVERVVDLHDGQALDTISAYVMRDRPRQTDTPFIFLVGGNGTRRSEPLSYAALAKAFARAAERAGIKSPGVTPHALRHTHATRMWEAGMRELTLQRRLGHASPESTRIYTRVSDATVLAEYSRAMGLKP</sequence>
<dbReference type="GO" id="GO:0003677">
    <property type="term" value="F:DNA binding"/>
    <property type="evidence" value="ECO:0007669"/>
    <property type="project" value="UniProtKB-UniRule"/>
</dbReference>
<comment type="similarity">
    <text evidence="1">Belongs to the 'phage' integrase family.</text>
</comment>
<dbReference type="EMBL" id="FOLG01000017">
    <property type="protein sequence ID" value="SFD15083.1"/>
    <property type="molecule type" value="Genomic_DNA"/>
</dbReference>
<name>A0A1I1Q792_9RHOB</name>
<keyword evidence="2" id="KW-0229">DNA integration</keyword>
<dbReference type="GO" id="GO:0015074">
    <property type="term" value="P:DNA integration"/>
    <property type="evidence" value="ECO:0007669"/>
    <property type="project" value="UniProtKB-KW"/>
</dbReference>
<dbReference type="Pfam" id="PF00589">
    <property type="entry name" value="Phage_integrase"/>
    <property type="match status" value="1"/>
</dbReference>
<dbReference type="RefSeq" id="WP_245758934.1">
    <property type="nucleotide sequence ID" value="NZ_FOLG01000017.1"/>
</dbReference>
<gene>
    <name evidence="8" type="ORF">SAMN04488094_11753</name>
</gene>
<reference evidence="8 9" key="1">
    <citation type="submission" date="2016-10" db="EMBL/GenBank/DDBJ databases">
        <authorList>
            <person name="de Groot N.N."/>
        </authorList>
    </citation>
    <scope>NUCLEOTIDE SEQUENCE [LARGE SCALE GENOMIC DNA]</scope>
    <source>
        <strain evidence="8 9">DSM 19548</strain>
    </source>
</reference>
<dbReference type="STRING" id="441112.SAMN04488094_11753"/>
<dbReference type="InterPro" id="IPR050090">
    <property type="entry name" value="Tyrosine_recombinase_XerCD"/>
</dbReference>
<evidence type="ECO:0000256" key="2">
    <source>
        <dbReference type="ARBA" id="ARBA00022908"/>
    </source>
</evidence>
<dbReference type="InterPro" id="IPR010998">
    <property type="entry name" value="Integrase_recombinase_N"/>
</dbReference>
<dbReference type="InterPro" id="IPR044068">
    <property type="entry name" value="CB"/>
</dbReference>